<evidence type="ECO:0000313" key="3">
    <source>
        <dbReference type="EMBL" id="ACL71094.1"/>
    </source>
</evidence>
<dbReference type="Proteomes" id="UP000000719">
    <property type="component" value="Chromosome"/>
</dbReference>
<dbReference type="AlphaFoldDB" id="B8D1E2"/>
<feature type="transmembrane region" description="Helical" evidence="1">
    <location>
        <begin position="7"/>
        <end position="27"/>
    </location>
</feature>
<evidence type="ECO:0000313" key="4">
    <source>
        <dbReference type="Proteomes" id="UP000000719"/>
    </source>
</evidence>
<dbReference type="InterPro" id="IPR025748">
    <property type="entry name" value="PrcB_C_dom"/>
</dbReference>
<dbReference type="STRING" id="373903.Hore_23490"/>
<dbReference type="EMBL" id="CP001098">
    <property type="protein sequence ID" value="ACL71094.1"/>
    <property type="molecule type" value="Genomic_DNA"/>
</dbReference>
<dbReference type="OrthoDB" id="422698at2"/>
<keyword evidence="1" id="KW-0812">Transmembrane</keyword>
<keyword evidence="1" id="KW-0472">Membrane</keyword>
<evidence type="ECO:0000259" key="2">
    <source>
        <dbReference type="Pfam" id="PF14343"/>
    </source>
</evidence>
<organism evidence="3 4">
    <name type="scientific">Halothermothrix orenii (strain H 168 / OCM 544 / DSM 9562)</name>
    <dbReference type="NCBI Taxonomy" id="373903"/>
    <lineage>
        <taxon>Bacteria</taxon>
        <taxon>Bacillati</taxon>
        <taxon>Bacillota</taxon>
        <taxon>Clostridia</taxon>
        <taxon>Halanaerobiales</taxon>
        <taxon>Halothermotrichaceae</taxon>
        <taxon>Halothermothrix</taxon>
    </lineage>
</organism>
<gene>
    <name evidence="3" type="ordered locus">Hore_23490</name>
</gene>
<reference evidence="3 4" key="1">
    <citation type="journal article" date="2009" name="PLoS ONE">
        <title>Genome analysis of the anaerobic thermohalophilic bacterium Halothermothrix orenii.</title>
        <authorList>
            <person name="Mavromatis K."/>
            <person name="Ivanova N."/>
            <person name="Anderson I."/>
            <person name="Lykidis A."/>
            <person name="Hooper S.D."/>
            <person name="Sun H."/>
            <person name="Kunin V."/>
            <person name="Lapidus A."/>
            <person name="Hugenholtz P."/>
            <person name="Patel B."/>
            <person name="Kyrpides N.C."/>
        </authorList>
    </citation>
    <scope>NUCLEOTIDE SEQUENCE [LARGE SCALE GENOMIC DNA]</scope>
    <source>
        <strain evidence="4">H 168 / OCM 544 / DSM 9562</strain>
    </source>
</reference>
<feature type="domain" description="PrcB C-terminal" evidence="2">
    <location>
        <begin position="69"/>
        <end position="124"/>
    </location>
</feature>
<evidence type="ECO:0000256" key="1">
    <source>
        <dbReference type="SAM" id="Phobius"/>
    </source>
</evidence>
<protein>
    <recommendedName>
        <fullName evidence="2">PrcB C-terminal domain-containing protein</fullName>
    </recommendedName>
</protein>
<keyword evidence="4" id="KW-1185">Reference proteome</keyword>
<accession>B8D1E2</accession>
<sequence>MKDIKNMYIIFWVLIITIFILGLFAFFQPGSEEGVDKRVVEFTVIEKEVHGEYKEPSYIVKEGEDFFDITISRGEKPTSGYGVEVTRVTREGKNITIWLRFSDPAPEEFVTQVITHPQITIRIKRDALKEVTNPVFIFKNSEGKLLEKSGS</sequence>
<proteinExistence type="predicted"/>
<dbReference type="HOGENOM" id="CLU_1747433_0_0_9"/>
<name>B8D1E2_HALOH</name>
<dbReference type="KEGG" id="hor:Hore_23490"/>
<keyword evidence="1" id="KW-1133">Transmembrane helix</keyword>
<dbReference type="Pfam" id="PF14343">
    <property type="entry name" value="PrcB_C"/>
    <property type="match status" value="1"/>
</dbReference>